<dbReference type="Gene3D" id="1.10.246.80">
    <property type="match status" value="1"/>
</dbReference>
<evidence type="ECO:0000256" key="3">
    <source>
        <dbReference type="ARBA" id="ARBA00022694"/>
    </source>
</evidence>
<dbReference type="InterPro" id="IPR043519">
    <property type="entry name" value="NT_sf"/>
</dbReference>
<dbReference type="EMBL" id="VSSQ01014528">
    <property type="protein sequence ID" value="MPM53845.1"/>
    <property type="molecule type" value="Genomic_DNA"/>
</dbReference>
<evidence type="ECO:0000256" key="4">
    <source>
        <dbReference type="ARBA" id="ARBA00022695"/>
    </source>
</evidence>
<keyword evidence="5" id="KW-0479">Metal-binding</keyword>
<keyword evidence="3" id="KW-0819">tRNA processing</keyword>
<dbReference type="GO" id="GO:0008033">
    <property type="term" value="P:tRNA processing"/>
    <property type="evidence" value="ECO:0007669"/>
    <property type="project" value="UniProtKB-KW"/>
</dbReference>
<dbReference type="Pfam" id="PF01743">
    <property type="entry name" value="PolyA_pol"/>
    <property type="match status" value="1"/>
</dbReference>
<dbReference type="GO" id="GO:0000166">
    <property type="term" value="F:nucleotide binding"/>
    <property type="evidence" value="ECO:0007669"/>
    <property type="project" value="UniProtKB-KW"/>
</dbReference>
<keyword evidence="6" id="KW-0547">Nucleotide-binding</keyword>
<keyword evidence="4 12" id="KW-0548">Nucleotidyltransferase</keyword>
<evidence type="ECO:0000256" key="8">
    <source>
        <dbReference type="ARBA" id="ARBA00022884"/>
    </source>
</evidence>
<dbReference type="CDD" id="cd05398">
    <property type="entry name" value="NT_ClassII-CCAase"/>
    <property type="match status" value="1"/>
</dbReference>
<dbReference type="InterPro" id="IPR002646">
    <property type="entry name" value="PolA_pol_head_dom"/>
</dbReference>
<evidence type="ECO:0000259" key="11">
    <source>
        <dbReference type="Pfam" id="PF13735"/>
    </source>
</evidence>
<dbReference type="PANTHER" id="PTHR46173">
    <property type="entry name" value="CCA TRNA NUCLEOTIDYLTRANSFERASE 1, MITOCHONDRIAL"/>
    <property type="match status" value="1"/>
</dbReference>
<name>A0A645AKU2_9ZZZZ</name>
<sequence>MYTKFIDKIIRLPEEVKFIINNLESKGFEAFAVGGCIRDILIEKTPTDWDITTNAKPDEVKFLFEELGYKVIETGIKHGTVAILVNKNQYEVTTYRIEKEYLDNRHPSEVFFTNVLKEDLLRRDFTINAMAYNENKGLIDYFQGLTHLEERRIKTVGDAEDRFREDSLRILRAIRFSTTLKYSIDKDVEEGIRHTCKLLLNISKERVRDEFIKVLLSDTPSYGIKKLCDLGAMEFIIPQLSKISVLSSEGISKEAAYKSLEILDQSEASLTLRLSVLIYIILYFSSYDPNLGKYVEYNTNVADLMVKHILQTLKFDNVTISRVALLLGNCHIDFKMDSIVSVKSFISRVGIDNFEEMVSLIFTTLKIGTWNRVSYDEMIELENHYYEIIEGKEPIYIKDLLVNGNDLISLGIPKGKILGDILKYLLTQVMENKYNNTKEILIELAKKYCNFIGFPL</sequence>
<dbReference type="EC" id="2.7.7.72" evidence="12"/>
<dbReference type="Pfam" id="PF12627">
    <property type="entry name" value="PolyA_pol_RNAbd"/>
    <property type="match status" value="1"/>
</dbReference>
<evidence type="ECO:0000259" key="9">
    <source>
        <dbReference type="Pfam" id="PF01743"/>
    </source>
</evidence>
<dbReference type="Pfam" id="PF13735">
    <property type="entry name" value="tRNA_NucTran2_2"/>
    <property type="match status" value="1"/>
</dbReference>
<organism evidence="12">
    <name type="scientific">bioreactor metagenome</name>
    <dbReference type="NCBI Taxonomy" id="1076179"/>
    <lineage>
        <taxon>unclassified sequences</taxon>
        <taxon>metagenomes</taxon>
        <taxon>ecological metagenomes</taxon>
    </lineage>
</organism>
<dbReference type="GO" id="GO:0000049">
    <property type="term" value="F:tRNA binding"/>
    <property type="evidence" value="ECO:0007669"/>
    <property type="project" value="TreeGrafter"/>
</dbReference>
<reference evidence="12" key="1">
    <citation type="submission" date="2019-08" db="EMBL/GenBank/DDBJ databases">
        <authorList>
            <person name="Kucharzyk K."/>
            <person name="Murdoch R.W."/>
            <person name="Higgins S."/>
            <person name="Loffler F."/>
        </authorList>
    </citation>
    <scope>NUCLEOTIDE SEQUENCE</scope>
</reference>
<accession>A0A645AKU2</accession>
<evidence type="ECO:0000256" key="1">
    <source>
        <dbReference type="ARBA" id="ARBA00001946"/>
    </source>
</evidence>
<dbReference type="SUPFAM" id="SSF81891">
    <property type="entry name" value="Poly A polymerase C-terminal region-like"/>
    <property type="match status" value="1"/>
</dbReference>
<dbReference type="InterPro" id="IPR050264">
    <property type="entry name" value="Bact_CCA-adding_enz_type3_sf"/>
</dbReference>
<feature type="domain" description="CCA-adding enzyme C-terminal" evidence="11">
    <location>
        <begin position="298"/>
        <end position="444"/>
    </location>
</feature>
<evidence type="ECO:0000256" key="2">
    <source>
        <dbReference type="ARBA" id="ARBA00022679"/>
    </source>
</evidence>
<dbReference type="Gene3D" id="3.30.460.10">
    <property type="entry name" value="Beta Polymerase, domain 2"/>
    <property type="match status" value="1"/>
</dbReference>
<feature type="domain" description="Poly A polymerase head" evidence="9">
    <location>
        <begin position="31"/>
        <end position="153"/>
    </location>
</feature>
<comment type="caution">
    <text evidence="12">The sequence shown here is derived from an EMBL/GenBank/DDBJ whole genome shotgun (WGS) entry which is preliminary data.</text>
</comment>
<evidence type="ECO:0000256" key="6">
    <source>
        <dbReference type="ARBA" id="ARBA00022741"/>
    </source>
</evidence>
<keyword evidence="2 12" id="KW-0808">Transferase</keyword>
<dbReference type="SUPFAM" id="SSF81301">
    <property type="entry name" value="Nucleotidyltransferase"/>
    <property type="match status" value="1"/>
</dbReference>
<dbReference type="GO" id="GO:0004810">
    <property type="term" value="F:CCA tRNA nucleotidyltransferase activity"/>
    <property type="evidence" value="ECO:0007669"/>
    <property type="project" value="UniProtKB-EC"/>
</dbReference>
<evidence type="ECO:0000256" key="5">
    <source>
        <dbReference type="ARBA" id="ARBA00022723"/>
    </source>
</evidence>
<comment type="cofactor">
    <cofactor evidence="1">
        <name>Mg(2+)</name>
        <dbReference type="ChEBI" id="CHEBI:18420"/>
    </cofactor>
</comment>
<dbReference type="InterPro" id="IPR032810">
    <property type="entry name" value="CCA-adding_enz_C"/>
</dbReference>
<evidence type="ECO:0000256" key="7">
    <source>
        <dbReference type="ARBA" id="ARBA00022842"/>
    </source>
</evidence>
<dbReference type="Gene3D" id="1.10.3090.10">
    <property type="entry name" value="cca-adding enzyme, domain 2"/>
    <property type="match status" value="1"/>
</dbReference>
<dbReference type="AlphaFoldDB" id="A0A645AKU2"/>
<gene>
    <name evidence="12" type="primary">cca_34</name>
    <name evidence="12" type="ORF">SDC9_100615</name>
</gene>
<dbReference type="InterPro" id="IPR032828">
    <property type="entry name" value="PolyA_RNA-bd"/>
</dbReference>
<evidence type="ECO:0000313" key="12">
    <source>
        <dbReference type="EMBL" id="MPM53845.1"/>
    </source>
</evidence>
<dbReference type="PANTHER" id="PTHR46173:SF1">
    <property type="entry name" value="CCA TRNA NUCLEOTIDYLTRANSFERASE 1, MITOCHONDRIAL"/>
    <property type="match status" value="1"/>
</dbReference>
<evidence type="ECO:0000259" key="10">
    <source>
        <dbReference type="Pfam" id="PF12627"/>
    </source>
</evidence>
<feature type="domain" description="tRNA nucleotidyltransferase/poly(A) polymerase RNA and SrmB- binding" evidence="10">
    <location>
        <begin position="182"/>
        <end position="241"/>
    </location>
</feature>
<protein>
    <submittedName>
        <fullName evidence="12">CCA-adding enzyme</fullName>
        <ecNumber evidence="12">2.7.7.72</ecNumber>
    </submittedName>
</protein>
<dbReference type="GO" id="GO:0046872">
    <property type="term" value="F:metal ion binding"/>
    <property type="evidence" value="ECO:0007669"/>
    <property type="project" value="UniProtKB-KW"/>
</dbReference>
<proteinExistence type="predicted"/>
<keyword evidence="8" id="KW-0694">RNA-binding</keyword>
<keyword evidence="7" id="KW-0460">Magnesium</keyword>